<keyword evidence="2" id="KW-1003">Cell membrane</keyword>
<dbReference type="InterPro" id="IPR001851">
    <property type="entry name" value="ABC_transp_permease"/>
</dbReference>
<comment type="subcellular location">
    <subcellularLocation>
        <location evidence="1">Cell membrane</location>
        <topology evidence="1">Multi-pass membrane protein</topology>
    </subcellularLocation>
</comment>
<feature type="transmembrane region" description="Helical" evidence="6">
    <location>
        <begin position="241"/>
        <end position="259"/>
    </location>
</feature>
<dbReference type="RefSeq" id="WP_171835262.1">
    <property type="nucleotide sequence ID" value="NZ_CP053708.1"/>
</dbReference>
<dbReference type="Pfam" id="PF02653">
    <property type="entry name" value="BPD_transp_2"/>
    <property type="match status" value="1"/>
</dbReference>
<feature type="transmembrane region" description="Helical" evidence="6">
    <location>
        <begin position="6"/>
        <end position="26"/>
    </location>
</feature>
<name>A0A6M8HT06_9PROT</name>
<accession>A0A6M8HT06</accession>
<dbReference type="PANTHER" id="PTHR43370">
    <property type="entry name" value="SUGAR ABC TRANSPORTER INTEGRAL MEMBRANE PROTEIN-RELATED"/>
    <property type="match status" value="1"/>
</dbReference>
<sequence length="310" mass="32104">MNIVSGLLNTAILSGGVLALAGLGELLAERVGVLNLGVEGLMALGAVTAIATVAATHDPYIGFLAALAVGAVAGSLFAVATVLARASQVLCGMALTMGGLGLAATIGRTYAGQPAAATFEALPIPLLDRLPIIGPALFDQNILVYLTYLILPFVLQALLFRTRHGLTLRAIGENPAACDAAGIRVIPLRFIYVVLGAAVSASAGAYLTLGFVPSWSDGVTAGRGWIAVALVIFAGYRPWRIVGGALLFGLVNALGYLAQARNWGIPSAFLSMLPYLVTMLFMILPALLARGRFTLSAPAALGVPYYRDQR</sequence>
<evidence type="ECO:0000313" key="7">
    <source>
        <dbReference type="EMBL" id="QKE91644.1"/>
    </source>
</evidence>
<keyword evidence="4 6" id="KW-1133">Transmembrane helix</keyword>
<feature type="transmembrane region" description="Helical" evidence="6">
    <location>
        <begin position="190"/>
        <end position="212"/>
    </location>
</feature>
<gene>
    <name evidence="7" type="ORF">HN018_17845</name>
</gene>
<evidence type="ECO:0000256" key="5">
    <source>
        <dbReference type="ARBA" id="ARBA00023136"/>
    </source>
</evidence>
<feature type="transmembrane region" description="Helical" evidence="6">
    <location>
        <begin position="60"/>
        <end position="83"/>
    </location>
</feature>
<dbReference type="CDD" id="cd06580">
    <property type="entry name" value="TM_PBP1_transp_TpRbsC_like"/>
    <property type="match status" value="1"/>
</dbReference>
<evidence type="ECO:0000256" key="4">
    <source>
        <dbReference type="ARBA" id="ARBA00022989"/>
    </source>
</evidence>
<dbReference type="GO" id="GO:0005886">
    <property type="term" value="C:plasma membrane"/>
    <property type="evidence" value="ECO:0007669"/>
    <property type="project" value="UniProtKB-SubCell"/>
</dbReference>
<feature type="transmembrane region" description="Helical" evidence="6">
    <location>
        <begin position="142"/>
        <end position="160"/>
    </location>
</feature>
<dbReference type="GO" id="GO:0022857">
    <property type="term" value="F:transmembrane transporter activity"/>
    <property type="evidence" value="ECO:0007669"/>
    <property type="project" value="InterPro"/>
</dbReference>
<reference evidence="7 8" key="1">
    <citation type="journal article" date="2014" name="World J. Microbiol. Biotechnol.">
        <title>Biodiversity and physiological characteristics of Antarctic and Arctic lichens-associated bacteria.</title>
        <authorList>
            <person name="Lee Y.M."/>
            <person name="Kim E.H."/>
            <person name="Lee H.K."/>
            <person name="Hong S.G."/>
        </authorList>
    </citation>
    <scope>NUCLEOTIDE SEQUENCE [LARGE SCALE GENOMIC DNA]</scope>
    <source>
        <strain evidence="7 8">PAMC 26569</strain>
    </source>
</reference>
<keyword evidence="3 6" id="KW-0812">Transmembrane</keyword>
<evidence type="ECO:0000313" key="8">
    <source>
        <dbReference type="Proteomes" id="UP000500767"/>
    </source>
</evidence>
<feature type="transmembrane region" description="Helical" evidence="6">
    <location>
        <begin position="33"/>
        <end position="54"/>
    </location>
</feature>
<dbReference type="AlphaFoldDB" id="A0A6M8HT06"/>
<evidence type="ECO:0000256" key="1">
    <source>
        <dbReference type="ARBA" id="ARBA00004651"/>
    </source>
</evidence>
<organism evidence="7 8">
    <name type="scientific">Lichenicola cladoniae</name>
    <dbReference type="NCBI Taxonomy" id="1484109"/>
    <lineage>
        <taxon>Bacteria</taxon>
        <taxon>Pseudomonadati</taxon>
        <taxon>Pseudomonadota</taxon>
        <taxon>Alphaproteobacteria</taxon>
        <taxon>Acetobacterales</taxon>
        <taxon>Acetobacteraceae</taxon>
        <taxon>Lichenicola</taxon>
    </lineage>
</organism>
<evidence type="ECO:0000256" key="6">
    <source>
        <dbReference type="SAM" id="Phobius"/>
    </source>
</evidence>
<dbReference type="Proteomes" id="UP000500767">
    <property type="component" value="Chromosome"/>
</dbReference>
<feature type="transmembrane region" description="Helical" evidence="6">
    <location>
        <begin position="90"/>
        <end position="111"/>
    </location>
</feature>
<protein>
    <submittedName>
        <fullName evidence="7">ABC transporter permease</fullName>
    </submittedName>
</protein>
<proteinExistence type="predicted"/>
<evidence type="ECO:0000256" key="3">
    <source>
        <dbReference type="ARBA" id="ARBA00022692"/>
    </source>
</evidence>
<dbReference type="KEGG" id="lck:HN018_17845"/>
<keyword evidence="8" id="KW-1185">Reference proteome</keyword>
<evidence type="ECO:0000256" key="2">
    <source>
        <dbReference type="ARBA" id="ARBA00022475"/>
    </source>
</evidence>
<feature type="transmembrane region" description="Helical" evidence="6">
    <location>
        <begin position="265"/>
        <end position="288"/>
    </location>
</feature>
<keyword evidence="5 6" id="KW-0472">Membrane</keyword>
<feature type="transmembrane region" description="Helical" evidence="6">
    <location>
        <begin position="218"/>
        <end position="236"/>
    </location>
</feature>
<dbReference type="EMBL" id="CP053708">
    <property type="protein sequence ID" value="QKE91644.1"/>
    <property type="molecule type" value="Genomic_DNA"/>
</dbReference>
<dbReference type="PANTHER" id="PTHR43370:SF2">
    <property type="entry name" value="ABC TRANSPORTER PERMEASE PROTEIN"/>
    <property type="match status" value="1"/>
</dbReference>